<dbReference type="GO" id="GO:0003677">
    <property type="term" value="F:DNA binding"/>
    <property type="evidence" value="ECO:0007669"/>
    <property type="project" value="UniProtKB-KW"/>
</dbReference>
<comment type="caution">
    <text evidence="8">The sequence shown here is derived from an EMBL/GenBank/DDBJ whole genome shotgun (WGS) entry which is preliminary data.</text>
</comment>
<reference evidence="8 9" key="1">
    <citation type="submission" date="2023-07" db="EMBL/GenBank/DDBJ databases">
        <title>Sorghum-associated microbial communities from plants grown in Nebraska, USA.</title>
        <authorList>
            <person name="Schachtman D."/>
        </authorList>
    </citation>
    <scope>NUCLEOTIDE SEQUENCE [LARGE SCALE GENOMIC DNA]</scope>
    <source>
        <strain evidence="8 9">DS2154</strain>
    </source>
</reference>
<dbReference type="InterPro" id="IPR039420">
    <property type="entry name" value="WalR-like"/>
</dbReference>
<dbReference type="SMART" id="SM00448">
    <property type="entry name" value="REC"/>
    <property type="match status" value="1"/>
</dbReference>
<proteinExistence type="predicted"/>
<evidence type="ECO:0000313" key="9">
    <source>
        <dbReference type="Proteomes" id="UP001262754"/>
    </source>
</evidence>
<dbReference type="Pfam" id="PF00072">
    <property type="entry name" value="Response_reg"/>
    <property type="match status" value="1"/>
</dbReference>
<evidence type="ECO:0000313" key="8">
    <source>
        <dbReference type="EMBL" id="MDR6532744.1"/>
    </source>
</evidence>
<gene>
    <name evidence="8" type="ORF">J2800_003504</name>
</gene>
<dbReference type="PANTHER" id="PTHR43214:SF41">
    <property type="entry name" value="NITRATE_NITRITE RESPONSE REGULATOR PROTEIN NARP"/>
    <property type="match status" value="1"/>
</dbReference>
<protein>
    <submittedName>
        <fullName evidence="8">DNA-binding NarL/FixJ family response regulator</fullName>
    </submittedName>
</protein>
<dbReference type="PROSITE" id="PS50043">
    <property type="entry name" value="HTH_LUXR_2"/>
    <property type="match status" value="1"/>
</dbReference>
<evidence type="ECO:0000259" key="6">
    <source>
        <dbReference type="PROSITE" id="PS50043"/>
    </source>
</evidence>
<dbReference type="PROSITE" id="PS50110">
    <property type="entry name" value="RESPONSE_REGULATORY"/>
    <property type="match status" value="1"/>
</dbReference>
<keyword evidence="1 5" id="KW-0597">Phosphoprotein</keyword>
<name>A0ABU1N2T8_9CAUL</name>
<dbReference type="CDD" id="cd06170">
    <property type="entry name" value="LuxR_C_like"/>
    <property type="match status" value="1"/>
</dbReference>
<dbReference type="InterPro" id="IPR001789">
    <property type="entry name" value="Sig_transdc_resp-reg_receiver"/>
</dbReference>
<dbReference type="SUPFAM" id="SSF52172">
    <property type="entry name" value="CheY-like"/>
    <property type="match status" value="1"/>
</dbReference>
<dbReference type="Pfam" id="PF00196">
    <property type="entry name" value="GerE"/>
    <property type="match status" value="1"/>
</dbReference>
<evidence type="ECO:0000256" key="2">
    <source>
        <dbReference type="ARBA" id="ARBA00023015"/>
    </source>
</evidence>
<dbReference type="InterPro" id="IPR011006">
    <property type="entry name" value="CheY-like_superfamily"/>
</dbReference>
<keyword evidence="2" id="KW-0805">Transcription regulation</keyword>
<dbReference type="Proteomes" id="UP001262754">
    <property type="component" value="Unassembled WGS sequence"/>
</dbReference>
<keyword evidence="3 8" id="KW-0238">DNA-binding</keyword>
<evidence type="ECO:0000256" key="3">
    <source>
        <dbReference type="ARBA" id="ARBA00023125"/>
    </source>
</evidence>
<keyword evidence="4" id="KW-0804">Transcription</keyword>
<dbReference type="InterPro" id="IPR016032">
    <property type="entry name" value="Sig_transdc_resp-reg_C-effctor"/>
</dbReference>
<dbReference type="InterPro" id="IPR000792">
    <property type="entry name" value="Tscrpt_reg_LuxR_C"/>
</dbReference>
<evidence type="ECO:0000256" key="4">
    <source>
        <dbReference type="ARBA" id="ARBA00023163"/>
    </source>
</evidence>
<evidence type="ECO:0000259" key="7">
    <source>
        <dbReference type="PROSITE" id="PS50110"/>
    </source>
</evidence>
<dbReference type="CDD" id="cd17535">
    <property type="entry name" value="REC_NarL-like"/>
    <property type="match status" value="1"/>
</dbReference>
<feature type="domain" description="Response regulatory" evidence="7">
    <location>
        <begin position="8"/>
        <end position="124"/>
    </location>
</feature>
<dbReference type="PANTHER" id="PTHR43214">
    <property type="entry name" value="TWO-COMPONENT RESPONSE REGULATOR"/>
    <property type="match status" value="1"/>
</dbReference>
<organism evidence="8 9">
    <name type="scientific">Caulobacter rhizosphaerae</name>
    <dbReference type="NCBI Taxonomy" id="2010972"/>
    <lineage>
        <taxon>Bacteria</taxon>
        <taxon>Pseudomonadati</taxon>
        <taxon>Pseudomonadota</taxon>
        <taxon>Alphaproteobacteria</taxon>
        <taxon>Caulobacterales</taxon>
        <taxon>Caulobacteraceae</taxon>
        <taxon>Caulobacter</taxon>
    </lineage>
</organism>
<evidence type="ECO:0000256" key="5">
    <source>
        <dbReference type="PROSITE-ProRule" id="PRU00169"/>
    </source>
</evidence>
<dbReference type="SUPFAM" id="SSF46894">
    <property type="entry name" value="C-terminal effector domain of the bipartite response regulators"/>
    <property type="match status" value="1"/>
</dbReference>
<dbReference type="PRINTS" id="PR00038">
    <property type="entry name" value="HTHLUXR"/>
</dbReference>
<accession>A0ABU1N2T8</accession>
<dbReference type="SMART" id="SM00421">
    <property type="entry name" value="HTH_LUXR"/>
    <property type="match status" value="1"/>
</dbReference>
<dbReference type="RefSeq" id="WP_056750697.1">
    <property type="nucleotide sequence ID" value="NZ_BMLD01000002.1"/>
</dbReference>
<keyword evidence="9" id="KW-1185">Reference proteome</keyword>
<feature type="modified residue" description="4-aspartylphosphate" evidence="5">
    <location>
        <position position="59"/>
    </location>
</feature>
<dbReference type="InterPro" id="IPR058245">
    <property type="entry name" value="NreC/VraR/RcsB-like_REC"/>
</dbReference>
<dbReference type="Gene3D" id="3.40.50.2300">
    <property type="match status" value="1"/>
</dbReference>
<evidence type="ECO:0000256" key="1">
    <source>
        <dbReference type="ARBA" id="ARBA00022553"/>
    </source>
</evidence>
<feature type="domain" description="HTH luxR-type" evidence="6">
    <location>
        <begin position="153"/>
        <end position="218"/>
    </location>
</feature>
<dbReference type="EMBL" id="JAVDRL010000010">
    <property type="protein sequence ID" value="MDR6532744.1"/>
    <property type="molecule type" value="Genomic_DNA"/>
</dbReference>
<sequence>MPLPSAPTILLADDHSIVRAGLREALESQPGWTICGEASNGRDAIRLARELVPDVMILDISMPDLSGVIVARDVRKLKTHTELLIFTMHDSEQLLREVFSAGARGFVLKSAPTDHIIAAVVSLLNHKPYFCPGITDAVLRGYLSPGVHGLGDVIEGAETLTTRELLIVQLLAESRSNKVIASMLDISVKTVESHRGNIMRKLGAHSLADIVRYAIRNKLIEA</sequence>